<protein>
    <submittedName>
        <fullName evidence="1">Uncharacterized protein</fullName>
    </submittedName>
</protein>
<dbReference type="RefSeq" id="WP_136528997.1">
    <property type="nucleotide sequence ID" value="NZ_STGX01000004.1"/>
</dbReference>
<proteinExistence type="predicted"/>
<dbReference type="Proteomes" id="UP000305792">
    <property type="component" value="Unassembled WGS sequence"/>
</dbReference>
<sequence>MMLEFPLSVLPRLGLEGARFGEHRAEHRGLFGEFESWPSESHSGLTDLYTASLVSFEYDADDRLVFIEINNDEGDVRLGGVRLLNRPLEEVLENMRGLGHELAGPYGGVYAYPELGMRIATGYDPEVCEGATTKFIGLLPEETRPQFQSKT</sequence>
<evidence type="ECO:0000313" key="2">
    <source>
        <dbReference type="Proteomes" id="UP000305792"/>
    </source>
</evidence>
<evidence type="ECO:0000313" key="1">
    <source>
        <dbReference type="EMBL" id="THV30124.1"/>
    </source>
</evidence>
<comment type="caution">
    <text evidence="1">The sequence shown here is derived from an EMBL/GenBank/DDBJ whole genome shotgun (WGS) entry which is preliminary data.</text>
</comment>
<name>A0A4S8PP70_9ACTN</name>
<organism evidence="1 2">
    <name type="scientific">Glycomyces paridis</name>
    <dbReference type="NCBI Taxonomy" id="2126555"/>
    <lineage>
        <taxon>Bacteria</taxon>
        <taxon>Bacillati</taxon>
        <taxon>Actinomycetota</taxon>
        <taxon>Actinomycetes</taxon>
        <taxon>Glycomycetales</taxon>
        <taxon>Glycomycetaceae</taxon>
        <taxon>Glycomyces</taxon>
    </lineage>
</organism>
<accession>A0A4S8PP70</accession>
<dbReference type="OrthoDB" id="9944629at2"/>
<reference evidence="1 2" key="1">
    <citation type="journal article" date="2018" name="Int. J. Syst. Evol. Microbiol.">
        <title>Glycomyces paridis sp. nov., isolated from the medicinal plant Paris polyphylla.</title>
        <authorList>
            <person name="Fang X.M."/>
            <person name="Bai J.L."/>
            <person name="Su J."/>
            <person name="Zhao L.L."/>
            <person name="Liu H.Y."/>
            <person name="Ma B.P."/>
            <person name="Zhang Y.Q."/>
            <person name="Yu L.Y."/>
        </authorList>
    </citation>
    <scope>NUCLEOTIDE SEQUENCE [LARGE SCALE GENOMIC DNA]</scope>
    <source>
        <strain evidence="1 2">CPCC 204357</strain>
    </source>
</reference>
<keyword evidence="2" id="KW-1185">Reference proteome</keyword>
<dbReference type="EMBL" id="STGX01000004">
    <property type="protein sequence ID" value="THV30124.1"/>
    <property type="molecule type" value="Genomic_DNA"/>
</dbReference>
<dbReference type="AlphaFoldDB" id="A0A4S8PP70"/>
<gene>
    <name evidence="1" type="ORF">E9998_07030</name>
</gene>